<dbReference type="STRING" id="22663.A0A2I0IU81"/>
<protein>
    <recommendedName>
        <fullName evidence="2">Retrotransposon Copia-like N-terminal domain-containing protein</fullName>
    </recommendedName>
</protein>
<evidence type="ECO:0000313" key="4">
    <source>
        <dbReference type="Proteomes" id="UP000233551"/>
    </source>
</evidence>
<evidence type="ECO:0000259" key="2">
    <source>
        <dbReference type="Pfam" id="PF14244"/>
    </source>
</evidence>
<organism evidence="3 4">
    <name type="scientific">Punica granatum</name>
    <name type="common">Pomegranate</name>
    <dbReference type="NCBI Taxonomy" id="22663"/>
    <lineage>
        <taxon>Eukaryota</taxon>
        <taxon>Viridiplantae</taxon>
        <taxon>Streptophyta</taxon>
        <taxon>Embryophyta</taxon>
        <taxon>Tracheophyta</taxon>
        <taxon>Spermatophyta</taxon>
        <taxon>Magnoliopsida</taxon>
        <taxon>eudicotyledons</taxon>
        <taxon>Gunneridae</taxon>
        <taxon>Pentapetalae</taxon>
        <taxon>rosids</taxon>
        <taxon>malvids</taxon>
        <taxon>Myrtales</taxon>
        <taxon>Lythraceae</taxon>
        <taxon>Punica</taxon>
    </lineage>
</organism>
<dbReference type="GO" id="GO:0009507">
    <property type="term" value="C:chloroplast"/>
    <property type="evidence" value="ECO:0007669"/>
    <property type="project" value="InterPro"/>
</dbReference>
<comment type="caution">
    <text evidence="3">The sequence shown here is derived from an EMBL/GenBank/DDBJ whole genome shotgun (WGS) entry which is preliminary data.</text>
</comment>
<keyword evidence="4" id="KW-1185">Reference proteome</keyword>
<feature type="region of interest" description="Disordered" evidence="1">
    <location>
        <begin position="43"/>
        <end position="119"/>
    </location>
</feature>
<dbReference type="AlphaFoldDB" id="A0A2I0IU81"/>
<feature type="compositionally biased region" description="Basic residues" evidence="1">
    <location>
        <begin position="46"/>
        <end position="61"/>
    </location>
</feature>
<feature type="compositionally biased region" description="Pro residues" evidence="1">
    <location>
        <begin position="96"/>
        <end position="108"/>
    </location>
</feature>
<dbReference type="Pfam" id="PF17257">
    <property type="entry name" value="DUF5323"/>
    <property type="match status" value="1"/>
</dbReference>
<dbReference type="PANTHER" id="PTHR36798">
    <property type="entry name" value="50S RIBOSOMAL PROTEIN 6, CHLOROPLASTIC"/>
    <property type="match status" value="1"/>
</dbReference>
<dbReference type="EMBL" id="PGOL01002563">
    <property type="protein sequence ID" value="PKI46956.1"/>
    <property type="molecule type" value="Genomic_DNA"/>
</dbReference>
<dbReference type="InterPro" id="IPR029472">
    <property type="entry name" value="Copia-like_N"/>
</dbReference>
<dbReference type="PANTHER" id="PTHR36798:SF2">
    <property type="entry name" value="LARGE RIBOSOMAL SUBUNIT PROTEIN CL38"/>
    <property type="match status" value="1"/>
</dbReference>
<dbReference type="GO" id="GO:0019843">
    <property type="term" value="F:rRNA binding"/>
    <property type="evidence" value="ECO:0007669"/>
    <property type="project" value="InterPro"/>
</dbReference>
<gene>
    <name evidence="3" type="ORF">CRG98_032655</name>
</gene>
<dbReference type="Pfam" id="PF14244">
    <property type="entry name" value="Retrotran_gag_3"/>
    <property type="match status" value="1"/>
</dbReference>
<accession>A0A2I0IU81</accession>
<dbReference type="GO" id="GO:0005840">
    <property type="term" value="C:ribosome"/>
    <property type="evidence" value="ECO:0007669"/>
    <property type="project" value="InterPro"/>
</dbReference>
<sequence length="254" mass="27837">MSVSAIFGSRVVVAPPSSAAARTGGAVQSAPTPAGGALVIECSSRPNKKATAHHMKTRPKKTQPWDIRRKPTVYPPLPALPPEWTLASSGEEPAGEAPPPPPPPPPPSTLQEAPPASHSNEKKLLLDFTGHSANTELTIRPHSFYNRVVRYFFQVVPFQLRDGDHHFENGWLSFCARETAWTGGGTAYQMRESNYLTSSRLMKTAHRAKNKLGFIDGIVQKLKPRGPSNSRDHRCVASRLHRYMNAIIGASHRD</sequence>
<feature type="domain" description="Retrotransposon Copia-like N-terminal" evidence="2">
    <location>
        <begin position="188"/>
        <end position="221"/>
    </location>
</feature>
<dbReference type="Proteomes" id="UP000233551">
    <property type="component" value="Unassembled WGS sequence"/>
</dbReference>
<proteinExistence type="predicted"/>
<dbReference type="GO" id="GO:0003735">
    <property type="term" value="F:structural constituent of ribosome"/>
    <property type="evidence" value="ECO:0007669"/>
    <property type="project" value="InterPro"/>
</dbReference>
<evidence type="ECO:0000256" key="1">
    <source>
        <dbReference type="SAM" id="MobiDB-lite"/>
    </source>
</evidence>
<name>A0A2I0IU81_PUNGR</name>
<reference evidence="3 4" key="1">
    <citation type="submission" date="2017-11" db="EMBL/GenBank/DDBJ databases">
        <title>De-novo sequencing of pomegranate (Punica granatum L.) genome.</title>
        <authorList>
            <person name="Akparov Z."/>
            <person name="Amiraslanov A."/>
            <person name="Hajiyeva S."/>
            <person name="Abbasov M."/>
            <person name="Kaur K."/>
            <person name="Hamwieh A."/>
            <person name="Solovyev V."/>
            <person name="Salamov A."/>
            <person name="Braich B."/>
            <person name="Kosarev P."/>
            <person name="Mahmoud A."/>
            <person name="Hajiyev E."/>
            <person name="Babayeva S."/>
            <person name="Izzatullayeva V."/>
            <person name="Mammadov A."/>
            <person name="Mammadov A."/>
            <person name="Sharifova S."/>
            <person name="Ojaghi J."/>
            <person name="Eynullazada K."/>
            <person name="Bayramov B."/>
            <person name="Abdulazimova A."/>
            <person name="Shahmuradov I."/>
        </authorList>
    </citation>
    <scope>NUCLEOTIDE SEQUENCE [LARGE SCALE GENOMIC DNA]</scope>
    <source>
        <strain evidence="4">cv. AG2017</strain>
        <tissue evidence="3">Leaf</tissue>
    </source>
</reference>
<dbReference type="GO" id="GO:0006412">
    <property type="term" value="P:translation"/>
    <property type="evidence" value="ECO:0007669"/>
    <property type="project" value="InterPro"/>
</dbReference>
<evidence type="ECO:0000313" key="3">
    <source>
        <dbReference type="EMBL" id="PKI46956.1"/>
    </source>
</evidence>
<dbReference type="InterPro" id="IPR020526">
    <property type="entry name" value="Ribosomal_cL38"/>
</dbReference>